<evidence type="ECO:0000259" key="1">
    <source>
        <dbReference type="Pfam" id="PF14244"/>
    </source>
</evidence>
<dbReference type="EMBL" id="LXQA010074795">
    <property type="protein sequence ID" value="MCI10042.1"/>
    <property type="molecule type" value="Genomic_DNA"/>
</dbReference>
<dbReference type="InterPro" id="IPR029472">
    <property type="entry name" value="Copia-like_N"/>
</dbReference>
<dbReference type="Pfam" id="PF14244">
    <property type="entry name" value="Retrotran_gag_3"/>
    <property type="match status" value="1"/>
</dbReference>
<proteinExistence type="predicted"/>
<dbReference type="Proteomes" id="UP000265520">
    <property type="component" value="Unassembled WGS sequence"/>
</dbReference>
<comment type="caution">
    <text evidence="2">The sequence shown here is derived from an EMBL/GenBank/DDBJ whole genome shotgun (WGS) entry which is preliminary data.</text>
</comment>
<feature type="domain" description="Retrotransposon Copia-like N-terminal" evidence="1">
    <location>
        <begin position="21"/>
        <end position="64"/>
    </location>
</feature>
<sequence>MPPRVAPPDPVLDNSSPYFVHPGDGPSSVTVTPLLTGSKYHSWSRSMKLALGAKMKLDFVDESLPPIVDAFDPSFRAWNRCNQLVSSWILNYVSPSIAQSVVFMENTIATWNDICMNGSLKVI</sequence>
<accession>A0A392PE65</accession>
<protein>
    <submittedName>
        <fullName evidence="2">Retrovirus-related pol polyprotein from transposon TNT 1-94</fullName>
    </submittedName>
</protein>
<keyword evidence="3" id="KW-1185">Reference proteome</keyword>
<organism evidence="2 3">
    <name type="scientific">Trifolium medium</name>
    <dbReference type="NCBI Taxonomy" id="97028"/>
    <lineage>
        <taxon>Eukaryota</taxon>
        <taxon>Viridiplantae</taxon>
        <taxon>Streptophyta</taxon>
        <taxon>Embryophyta</taxon>
        <taxon>Tracheophyta</taxon>
        <taxon>Spermatophyta</taxon>
        <taxon>Magnoliopsida</taxon>
        <taxon>eudicotyledons</taxon>
        <taxon>Gunneridae</taxon>
        <taxon>Pentapetalae</taxon>
        <taxon>rosids</taxon>
        <taxon>fabids</taxon>
        <taxon>Fabales</taxon>
        <taxon>Fabaceae</taxon>
        <taxon>Papilionoideae</taxon>
        <taxon>50 kb inversion clade</taxon>
        <taxon>NPAAA clade</taxon>
        <taxon>Hologalegina</taxon>
        <taxon>IRL clade</taxon>
        <taxon>Trifolieae</taxon>
        <taxon>Trifolium</taxon>
    </lineage>
</organism>
<name>A0A392PE65_9FABA</name>
<reference evidence="2 3" key="1">
    <citation type="journal article" date="2018" name="Front. Plant Sci.">
        <title>Red Clover (Trifolium pratense) and Zigzag Clover (T. medium) - A Picture of Genomic Similarities and Differences.</title>
        <authorList>
            <person name="Dluhosova J."/>
            <person name="Istvanek J."/>
            <person name="Nedelnik J."/>
            <person name="Repkova J."/>
        </authorList>
    </citation>
    <scope>NUCLEOTIDE SEQUENCE [LARGE SCALE GENOMIC DNA]</scope>
    <source>
        <strain evidence="3">cv. 10/8</strain>
        <tissue evidence="2">Leaf</tissue>
    </source>
</reference>
<dbReference type="PANTHER" id="PTHR37610">
    <property type="entry name" value="CCHC-TYPE DOMAIN-CONTAINING PROTEIN"/>
    <property type="match status" value="1"/>
</dbReference>
<gene>
    <name evidence="2" type="ORF">A2U01_0031133</name>
</gene>
<evidence type="ECO:0000313" key="3">
    <source>
        <dbReference type="Proteomes" id="UP000265520"/>
    </source>
</evidence>
<evidence type="ECO:0000313" key="2">
    <source>
        <dbReference type="EMBL" id="MCI10042.1"/>
    </source>
</evidence>
<dbReference type="PANTHER" id="PTHR37610:SF97">
    <property type="entry name" value="RETROTRANSPOSON GAG DOMAIN-CONTAINING PROTEIN"/>
    <property type="match status" value="1"/>
</dbReference>
<dbReference type="AlphaFoldDB" id="A0A392PE65"/>